<reference evidence="2 3" key="1">
    <citation type="journal article" date="2014" name="PLoS ONE">
        <title>De novo Genome Assembly of the Fungal Plant Pathogen Pyrenophora semeniperda.</title>
        <authorList>
            <person name="Soliai M.M."/>
            <person name="Meyer S.E."/>
            <person name="Udall J.A."/>
            <person name="Elzinga D.E."/>
            <person name="Hermansen R.A."/>
            <person name="Bodily P.M."/>
            <person name="Hart A.A."/>
            <person name="Coleman C.E."/>
        </authorList>
    </citation>
    <scope>NUCLEOTIDE SEQUENCE [LARGE SCALE GENOMIC DNA]</scope>
    <source>
        <strain evidence="2 3">CCB06</strain>
        <tissue evidence="2">Mycelium</tissue>
    </source>
</reference>
<evidence type="ECO:0000256" key="1">
    <source>
        <dbReference type="SAM" id="SignalP"/>
    </source>
</evidence>
<dbReference type="Proteomes" id="UP000265663">
    <property type="component" value="Unassembled WGS sequence"/>
</dbReference>
<keyword evidence="1" id="KW-0732">Signal</keyword>
<proteinExistence type="predicted"/>
<feature type="signal peptide" evidence="1">
    <location>
        <begin position="1"/>
        <end position="20"/>
    </location>
</feature>
<dbReference type="AlphaFoldDB" id="A0A3M7LVE6"/>
<dbReference type="OrthoDB" id="2507140at2759"/>
<evidence type="ECO:0000313" key="2">
    <source>
        <dbReference type="EMBL" id="RMZ66198.1"/>
    </source>
</evidence>
<organism evidence="2 3">
    <name type="scientific">Pyrenophora seminiperda CCB06</name>
    <dbReference type="NCBI Taxonomy" id="1302712"/>
    <lineage>
        <taxon>Eukaryota</taxon>
        <taxon>Fungi</taxon>
        <taxon>Dikarya</taxon>
        <taxon>Ascomycota</taxon>
        <taxon>Pezizomycotina</taxon>
        <taxon>Dothideomycetes</taxon>
        <taxon>Pleosporomycetidae</taxon>
        <taxon>Pleosporales</taxon>
        <taxon>Pleosporineae</taxon>
        <taxon>Pleosporaceae</taxon>
        <taxon>Pyrenophora</taxon>
    </lineage>
</organism>
<name>A0A3M7LVE6_9PLEO</name>
<sequence>MRTSTAVAIVLSASASFVAAQQKCDAQNIVDTCVSGYQDRIDACQKNGNDFICLCDVYRDVLVCYNNCPNSNQRPPVENTVTSYCGAAEPLRAAASSSMASVASVAATQSHASSAAATASATDSSSSGGKATGSAAESAAKTTATSFAGAASANGVKAGAAIVALFAGLL</sequence>
<gene>
    <name evidence="2" type="ORF">GMOD_00005276</name>
</gene>
<feature type="chain" id="PRO_5018231481" evidence="1">
    <location>
        <begin position="21"/>
        <end position="170"/>
    </location>
</feature>
<dbReference type="EMBL" id="KE747806">
    <property type="protein sequence ID" value="RMZ66198.1"/>
    <property type="molecule type" value="Genomic_DNA"/>
</dbReference>
<evidence type="ECO:0000313" key="3">
    <source>
        <dbReference type="Proteomes" id="UP000265663"/>
    </source>
</evidence>
<accession>A0A3M7LVE6</accession>
<protein>
    <submittedName>
        <fullName evidence="2">Gpi anchored serine-threonine rich</fullName>
    </submittedName>
</protein>
<keyword evidence="3" id="KW-1185">Reference proteome</keyword>